<comment type="caution">
    <text evidence="1">The sequence shown here is derived from an EMBL/GenBank/DDBJ whole genome shotgun (WGS) entry which is preliminary data.</text>
</comment>
<keyword evidence="2" id="KW-1185">Reference proteome</keyword>
<name>A0ACC0XL83_9ROSI</name>
<dbReference type="EMBL" id="CM047747">
    <property type="protein sequence ID" value="KAJ0018895.1"/>
    <property type="molecule type" value="Genomic_DNA"/>
</dbReference>
<evidence type="ECO:0000313" key="2">
    <source>
        <dbReference type="Proteomes" id="UP001163603"/>
    </source>
</evidence>
<organism evidence="1 2">
    <name type="scientific">Pistacia integerrima</name>
    <dbReference type="NCBI Taxonomy" id="434235"/>
    <lineage>
        <taxon>Eukaryota</taxon>
        <taxon>Viridiplantae</taxon>
        <taxon>Streptophyta</taxon>
        <taxon>Embryophyta</taxon>
        <taxon>Tracheophyta</taxon>
        <taxon>Spermatophyta</taxon>
        <taxon>Magnoliopsida</taxon>
        <taxon>eudicotyledons</taxon>
        <taxon>Gunneridae</taxon>
        <taxon>Pentapetalae</taxon>
        <taxon>rosids</taxon>
        <taxon>malvids</taxon>
        <taxon>Sapindales</taxon>
        <taxon>Anacardiaceae</taxon>
        <taxon>Pistacia</taxon>
    </lineage>
</organism>
<reference evidence="2" key="1">
    <citation type="journal article" date="2023" name="G3 (Bethesda)">
        <title>Genome assembly and association tests identify interacting loci associated with vigor, precocity, and sex in interspecific pistachio rootstocks.</title>
        <authorList>
            <person name="Palmer W."/>
            <person name="Jacygrad E."/>
            <person name="Sagayaradj S."/>
            <person name="Cavanaugh K."/>
            <person name="Han R."/>
            <person name="Bertier L."/>
            <person name="Beede B."/>
            <person name="Kafkas S."/>
            <person name="Golino D."/>
            <person name="Preece J."/>
            <person name="Michelmore R."/>
        </authorList>
    </citation>
    <scope>NUCLEOTIDE SEQUENCE [LARGE SCALE GENOMIC DNA]</scope>
</reference>
<dbReference type="Proteomes" id="UP001163603">
    <property type="component" value="Chromosome 12"/>
</dbReference>
<gene>
    <name evidence="1" type="ORF">Pint_11254</name>
</gene>
<evidence type="ECO:0000313" key="1">
    <source>
        <dbReference type="EMBL" id="KAJ0018895.1"/>
    </source>
</evidence>
<protein>
    <submittedName>
        <fullName evidence="1">Uncharacterized protein</fullName>
    </submittedName>
</protein>
<accession>A0ACC0XL83</accession>
<proteinExistence type="predicted"/>
<sequence length="69" mass="7411">MASNSNDNTPLPQHTIQANAQPVSQKLVGSNYLSWIVQFTVFLKSRDLADLVDGAIPPPSETLSDGTLT</sequence>